<keyword evidence="7" id="KW-0788">Thiol protease</keyword>
<organism evidence="13 14">
    <name type="scientific">Daphnia magna</name>
    <dbReference type="NCBI Taxonomy" id="35525"/>
    <lineage>
        <taxon>Eukaryota</taxon>
        <taxon>Metazoa</taxon>
        <taxon>Ecdysozoa</taxon>
        <taxon>Arthropoda</taxon>
        <taxon>Crustacea</taxon>
        <taxon>Branchiopoda</taxon>
        <taxon>Diplostraca</taxon>
        <taxon>Cladocera</taxon>
        <taxon>Anomopoda</taxon>
        <taxon>Daphniidae</taxon>
        <taxon>Daphnia</taxon>
    </lineage>
</organism>
<keyword evidence="14" id="KW-1185">Reference proteome</keyword>
<feature type="compositionally biased region" description="Polar residues" evidence="11">
    <location>
        <begin position="888"/>
        <end position="901"/>
    </location>
</feature>
<dbReference type="STRING" id="35525.A0A162CZ44"/>
<dbReference type="GO" id="GO:0004843">
    <property type="term" value="F:cysteine-type deubiquitinase activity"/>
    <property type="evidence" value="ECO:0007669"/>
    <property type="project" value="UniProtKB-EC"/>
</dbReference>
<dbReference type="PROSITE" id="PS00972">
    <property type="entry name" value="USP_1"/>
    <property type="match status" value="1"/>
</dbReference>
<dbReference type="PANTHER" id="PTHR24006:SF702">
    <property type="entry name" value="UBIQUITIN CARBOXYL-TERMINAL HYDROLASE 47"/>
    <property type="match status" value="1"/>
</dbReference>
<feature type="region of interest" description="Disordered" evidence="11">
    <location>
        <begin position="1354"/>
        <end position="1402"/>
    </location>
</feature>
<comment type="catalytic activity">
    <reaction evidence="1">
        <text>Thiol-dependent hydrolysis of ester, thioester, amide, peptide and isopeptide bonds formed by the C-terminal Gly of ubiquitin (a 76-residue protein attached to proteins as an intracellular targeting signal).</text>
        <dbReference type="EC" id="3.4.19.12"/>
    </reaction>
</comment>
<evidence type="ECO:0000256" key="9">
    <source>
        <dbReference type="ARBA" id="ARBA00029910"/>
    </source>
</evidence>
<feature type="compositionally biased region" description="Polar residues" evidence="11">
    <location>
        <begin position="160"/>
        <end position="169"/>
    </location>
</feature>
<feature type="region of interest" description="Disordered" evidence="11">
    <location>
        <begin position="438"/>
        <end position="509"/>
    </location>
</feature>
<evidence type="ECO:0000256" key="11">
    <source>
        <dbReference type="SAM" id="MobiDB-lite"/>
    </source>
</evidence>
<feature type="compositionally biased region" description="Low complexity" evidence="11">
    <location>
        <begin position="459"/>
        <end position="472"/>
    </location>
</feature>
<comment type="caution">
    <text evidence="13">The sequence shown here is derived from an EMBL/GenBank/DDBJ whole genome shotgun (WGS) entry which is preliminary data.</text>
</comment>
<feature type="compositionally biased region" description="Basic and acidic residues" evidence="11">
    <location>
        <begin position="913"/>
        <end position="924"/>
    </location>
</feature>
<keyword evidence="4" id="KW-0645">Protease</keyword>
<dbReference type="InterPro" id="IPR001394">
    <property type="entry name" value="Peptidase_C19_UCH"/>
</dbReference>
<feature type="compositionally biased region" description="Polar residues" evidence="11">
    <location>
        <begin position="1360"/>
        <end position="1373"/>
    </location>
</feature>
<gene>
    <name evidence="13" type="ORF">APZ42_011380</name>
</gene>
<accession>A0A162CZ44</accession>
<dbReference type="Pfam" id="PF19718">
    <property type="entry name" value="USP47_C"/>
    <property type="match status" value="1"/>
</dbReference>
<reference evidence="13 14" key="1">
    <citation type="submission" date="2016-03" db="EMBL/GenBank/DDBJ databases">
        <title>EvidentialGene: Evidence-directed Construction of Genes on Genomes.</title>
        <authorList>
            <person name="Gilbert D.G."/>
            <person name="Choi J.-H."/>
            <person name="Mockaitis K."/>
            <person name="Colbourne J."/>
            <person name="Pfrender M."/>
        </authorList>
    </citation>
    <scope>NUCLEOTIDE SEQUENCE [LARGE SCALE GENOMIC DNA]</scope>
    <source>
        <strain evidence="13 14">Xinb3</strain>
        <tissue evidence="13">Complete organism</tissue>
    </source>
</reference>
<dbReference type="OrthoDB" id="289038at2759"/>
<evidence type="ECO:0000256" key="3">
    <source>
        <dbReference type="ARBA" id="ARBA00012759"/>
    </source>
</evidence>
<keyword evidence="6 13" id="KW-0378">Hydrolase</keyword>
<dbReference type="InterPro" id="IPR028889">
    <property type="entry name" value="USP"/>
</dbReference>
<dbReference type="CDD" id="cd02659">
    <property type="entry name" value="peptidase_C19C"/>
    <property type="match status" value="1"/>
</dbReference>
<evidence type="ECO:0000313" key="14">
    <source>
        <dbReference type="Proteomes" id="UP000076858"/>
    </source>
</evidence>
<dbReference type="InterPro" id="IPR018200">
    <property type="entry name" value="USP_CS"/>
</dbReference>
<protein>
    <recommendedName>
        <fullName evidence="8">Ubiquitin carboxyl-terminal hydrolase 47</fullName>
        <ecNumber evidence="3">3.4.19.12</ecNumber>
    </recommendedName>
    <alternativeName>
        <fullName evidence="9">Ubiquitin thioesterase 47</fullName>
    </alternativeName>
    <alternativeName>
        <fullName evidence="10">Ubiquitin-specific-processing protease 47</fullName>
    </alternativeName>
</protein>
<evidence type="ECO:0000256" key="8">
    <source>
        <dbReference type="ARBA" id="ARBA00026136"/>
    </source>
</evidence>
<dbReference type="EC" id="3.4.19.12" evidence="3"/>
<dbReference type="InterPro" id="IPR050164">
    <property type="entry name" value="Peptidase_C19"/>
</dbReference>
<dbReference type="GO" id="GO:0005829">
    <property type="term" value="C:cytosol"/>
    <property type="evidence" value="ECO:0007669"/>
    <property type="project" value="TreeGrafter"/>
</dbReference>
<dbReference type="SUPFAM" id="SSF54001">
    <property type="entry name" value="Cysteine proteinases"/>
    <property type="match status" value="1"/>
</dbReference>
<keyword evidence="5" id="KW-0833">Ubl conjugation pathway</keyword>
<evidence type="ECO:0000256" key="5">
    <source>
        <dbReference type="ARBA" id="ARBA00022786"/>
    </source>
</evidence>
<evidence type="ECO:0000259" key="12">
    <source>
        <dbReference type="PROSITE" id="PS50235"/>
    </source>
</evidence>
<dbReference type="GO" id="GO:0005634">
    <property type="term" value="C:nucleus"/>
    <property type="evidence" value="ECO:0007669"/>
    <property type="project" value="TreeGrafter"/>
</dbReference>
<name>A0A162CZ44_9CRUS</name>
<evidence type="ECO:0000256" key="6">
    <source>
        <dbReference type="ARBA" id="ARBA00022801"/>
    </source>
</evidence>
<evidence type="ECO:0000256" key="1">
    <source>
        <dbReference type="ARBA" id="ARBA00000707"/>
    </source>
</evidence>
<dbReference type="PROSITE" id="PS50235">
    <property type="entry name" value="USP_3"/>
    <property type="match status" value="1"/>
</dbReference>
<dbReference type="Pfam" id="PF25985">
    <property type="entry name" value="Ubiquitin_USP47_N"/>
    <property type="match status" value="1"/>
</dbReference>
<feature type="domain" description="USP" evidence="12">
    <location>
        <begin position="201"/>
        <end position="594"/>
    </location>
</feature>
<evidence type="ECO:0000256" key="2">
    <source>
        <dbReference type="ARBA" id="ARBA00009085"/>
    </source>
</evidence>
<evidence type="ECO:0000313" key="13">
    <source>
        <dbReference type="EMBL" id="KZS21459.1"/>
    </source>
</evidence>
<dbReference type="InterPro" id="IPR045578">
    <property type="entry name" value="USP47_C"/>
</dbReference>
<comment type="similarity">
    <text evidence="2">Belongs to the peptidase C19 family.</text>
</comment>
<feature type="compositionally biased region" description="Low complexity" evidence="11">
    <location>
        <begin position="967"/>
        <end position="986"/>
    </location>
</feature>
<dbReference type="PROSITE" id="PS00973">
    <property type="entry name" value="USP_2"/>
    <property type="match status" value="1"/>
</dbReference>
<evidence type="ECO:0000256" key="7">
    <source>
        <dbReference type="ARBA" id="ARBA00022807"/>
    </source>
</evidence>
<evidence type="ECO:0000256" key="10">
    <source>
        <dbReference type="ARBA" id="ARBA00032453"/>
    </source>
</evidence>
<dbReference type="InterPro" id="IPR038765">
    <property type="entry name" value="Papain-like_cys_pep_sf"/>
</dbReference>
<evidence type="ECO:0000256" key="4">
    <source>
        <dbReference type="ARBA" id="ARBA00022670"/>
    </source>
</evidence>
<feature type="region of interest" description="Disordered" evidence="11">
    <location>
        <begin position="888"/>
        <end position="999"/>
    </location>
</feature>
<feature type="region of interest" description="Disordered" evidence="11">
    <location>
        <begin position="157"/>
        <end position="188"/>
    </location>
</feature>
<sequence length="1402" mass="158420">MVCKMVPGDNTPAVKDSESMIFSGNPSATSSSGQHGEIRMALIVVQDMTTATLQIGHTSLSLASTASVRTLVQQVATSTNYMNGTFSLLLQSTNSESSSVLLNERLHETLEAVGFVCDNGHTRNNLIIANTGSEPPKKESPVKPEFSTFCSKRTMDRTTDSNTTLSNRTCSKRITDSSPDGDVKPTDRISDVLSSRRRGFVGLVNQAMTCYLNSLIQTLFMTPEFRNAMYRWHFDGTEEEQAKSIPFQLQSLFLMLQTTDKSSIGTTNLTRSFGWDSSEAWQQHDIQELCRVMFDALEHKFKNTEQSDLISRLYEGKMMDYVRCLECRTDKAREDTFLDIPLPVRPFGSKTAYASIEEALKAFVAPETLDGNNQYWCEKCGKKCDAHKGLKFSRFPYLLTLHLKRFDFDYTTLHRIKLNDKVTFPEFLHLDSLLVDDRNGDPNASNKDSQDTAIEDSMSEASGSSRANSSNGIESQDDDEGIDVRTEGCTSSTSCASGASSGDQNRKNRRQGQYNYELFSIMIHSGSASGGHYYAYIKDFLTREWHCFNDQTVSSITYDDIRKTYGGGPSRSAGYFTSAYTSSTNAYMLMYRRIDKERNVNFMSPSEFPEHLQQLLLRMQEEEKSQRAVEEQERNTCRIQLYCHHPKRGRIDLPLKLHKEITLRQAVSIAYEQIGDLSDIGVPLSRCRLVKYNELYDNVECSWDNRMEETVDDIFDGVRSSYKFDLLLEIVPEGQTFQIYAPGSLNAKVFMVDVDAKEQLYLPVSIRMPFSSTVQDLKLSIKSTMNIAEDPDHIHLVTISYSNELRRLTQKDRSLRSEGFQRAEKVYATVFPSSDESEFLSSCKPRLYDLIDQYENALTVRMTLPKADKETLDRLGIDIVLPVIPTASNSPNAVRTASPMESYSPEDAASDDSLSHLERERALSEGEEEEEENRRRRLGDIEDFAVNSANSQECYSEGEELPQRLPNSTSSASASEDSSLSLTNSERTLLGDPPEVGEEDCDVEIGLASRRRNALVQAGPESVDSVPELEPVKYFFKVISSREDADERICTAMVDKRIPLASFKSELEVLLNVPAEFLLLYKKTPTTASTFGTTEREWAQQNETLETLGDDPQIAVRLGRALRPGEVRGKIYQLKINDTQERTQLLFEWVLSSGIQIGKMKRDILVELKSRHGVEIPPEKCVLRKKHWRTPSTVYGDENEVLDTELLYIFKNWEMFLQVLDVNDPYDVASKYRGAETVIFTRRWRPSTFTLEPFVDTPLAEFNRIVLGKKLFEMSGLNSDQIEIAKAPGTFPCEGSLLGIHDDITWVPLLTTGFDDDGSFKYPCSVQTDGDVVYWREKGELLKKLTEQERREILSRENTDASVSGTSYPSVSASPRKERPLRIFIDSPKSTSVKETVEPDLD</sequence>
<feature type="compositionally biased region" description="Low complexity" evidence="11">
    <location>
        <begin position="488"/>
        <end position="501"/>
    </location>
</feature>
<proteinExistence type="inferred from homology"/>
<dbReference type="Proteomes" id="UP000076858">
    <property type="component" value="Unassembled WGS sequence"/>
</dbReference>
<dbReference type="PANTHER" id="PTHR24006">
    <property type="entry name" value="UBIQUITIN CARBOXYL-TERMINAL HYDROLASE"/>
    <property type="match status" value="1"/>
</dbReference>
<dbReference type="GO" id="GO:0016579">
    <property type="term" value="P:protein deubiquitination"/>
    <property type="evidence" value="ECO:0007669"/>
    <property type="project" value="InterPro"/>
</dbReference>
<dbReference type="GO" id="GO:0006508">
    <property type="term" value="P:proteolysis"/>
    <property type="evidence" value="ECO:0007669"/>
    <property type="project" value="UniProtKB-KW"/>
</dbReference>
<dbReference type="EMBL" id="LRGB01000024">
    <property type="protein sequence ID" value="KZS21459.1"/>
    <property type="molecule type" value="Genomic_DNA"/>
</dbReference>
<dbReference type="Gene3D" id="3.90.70.10">
    <property type="entry name" value="Cysteine proteinases"/>
    <property type="match status" value="1"/>
</dbReference>
<dbReference type="Pfam" id="PF00443">
    <property type="entry name" value="UCH"/>
    <property type="match status" value="1"/>
</dbReference>